<reference evidence="2 3" key="1">
    <citation type="submission" date="2020-11" db="EMBL/GenBank/DDBJ databases">
        <title>Arthrobacter antarcticus sp. nov., isolated from Antarctic Soil.</title>
        <authorList>
            <person name="Li J."/>
        </authorList>
    </citation>
    <scope>NUCLEOTIDE SEQUENCE [LARGE SCALE GENOMIC DNA]</scope>
    <source>
        <strain evidence="2 3">Z1-20</strain>
    </source>
</reference>
<evidence type="ECO:0000313" key="3">
    <source>
        <dbReference type="Proteomes" id="UP000655366"/>
    </source>
</evidence>
<protein>
    <submittedName>
        <fullName evidence="2">Uncharacterized protein</fullName>
    </submittedName>
</protein>
<gene>
    <name evidence="2" type="ORF">IV500_04695</name>
</gene>
<accession>A0A931G3I7</accession>
<keyword evidence="1" id="KW-0812">Transmembrane</keyword>
<keyword evidence="1" id="KW-1133">Transmembrane helix</keyword>
<dbReference type="EMBL" id="JADNYM010000005">
    <property type="protein sequence ID" value="MBG0738716.1"/>
    <property type="molecule type" value="Genomic_DNA"/>
</dbReference>
<evidence type="ECO:0000313" key="2">
    <source>
        <dbReference type="EMBL" id="MBG0738716.1"/>
    </source>
</evidence>
<evidence type="ECO:0000256" key="1">
    <source>
        <dbReference type="SAM" id="Phobius"/>
    </source>
</evidence>
<comment type="caution">
    <text evidence="2">The sequence shown here is derived from an EMBL/GenBank/DDBJ whole genome shotgun (WGS) entry which is preliminary data.</text>
</comment>
<dbReference type="Proteomes" id="UP000655366">
    <property type="component" value="Unassembled WGS sequence"/>
</dbReference>
<proteinExistence type="predicted"/>
<dbReference type="RefSeq" id="WP_196395662.1">
    <property type="nucleotide sequence ID" value="NZ_JADNYM010000005.1"/>
</dbReference>
<keyword evidence="3" id="KW-1185">Reference proteome</keyword>
<sequence>MNVYTLFPGDTLLLVAGSAFLIGATLIVALVLGVGAKRRDSALTSMLKQISATHNAPLRKTYLVEIVDETGNALALSK</sequence>
<feature type="transmembrane region" description="Helical" evidence="1">
    <location>
        <begin position="12"/>
        <end position="36"/>
    </location>
</feature>
<organism evidence="2 3">
    <name type="scientific">Arthrobacter terrae</name>
    <dbReference type="NCBI Taxonomy" id="2935737"/>
    <lineage>
        <taxon>Bacteria</taxon>
        <taxon>Bacillati</taxon>
        <taxon>Actinomycetota</taxon>
        <taxon>Actinomycetes</taxon>
        <taxon>Micrococcales</taxon>
        <taxon>Micrococcaceae</taxon>
        <taxon>Arthrobacter</taxon>
    </lineage>
</organism>
<name>A0A931G3I7_9MICC</name>
<keyword evidence="1" id="KW-0472">Membrane</keyword>
<dbReference type="AlphaFoldDB" id="A0A931G3I7"/>